<organism evidence="9 10">
    <name type="scientific">Candidatus Lambdaproteobacteria bacterium RIFOXYD2_FULL_56_26</name>
    <dbReference type="NCBI Taxonomy" id="1817773"/>
    <lineage>
        <taxon>Bacteria</taxon>
        <taxon>Pseudomonadati</taxon>
        <taxon>Pseudomonadota</taxon>
        <taxon>Candidatus Lambdaproteobacteria</taxon>
    </lineage>
</organism>
<evidence type="ECO:0000256" key="1">
    <source>
        <dbReference type="ARBA" id="ARBA00000085"/>
    </source>
</evidence>
<evidence type="ECO:0000256" key="5">
    <source>
        <dbReference type="ARBA" id="ARBA00022777"/>
    </source>
</evidence>
<dbReference type="SMART" id="SM00388">
    <property type="entry name" value="HisKA"/>
    <property type="match status" value="1"/>
</dbReference>
<dbReference type="InterPro" id="IPR003594">
    <property type="entry name" value="HATPase_dom"/>
</dbReference>
<protein>
    <recommendedName>
        <fullName evidence="2">histidine kinase</fullName>
        <ecNumber evidence="2">2.7.13.3</ecNumber>
    </recommendedName>
</protein>
<dbReference type="InterPro" id="IPR036097">
    <property type="entry name" value="HisK_dim/P_sf"/>
</dbReference>
<dbReference type="InterPro" id="IPR050736">
    <property type="entry name" value="Sensor_HK_Regulatory"/>
</dbReference>
<dbReference type="CDD" id="cd00082">
    <property type="entry name" value="HisKA"/>
    <property type="match status" value="1"/>
</dbReference>
<evidence type="ECO:0000313" key="10">
    <source>
        <dbReference type="Proteomes" id="UP000177583"/>
    </source>
</evidence>
<keyword evidence="4" id="KW-0808">Transferase</keyword>
<dbReference type="Pfam" id="PF00512">
    <property type="entry name" value="HisKA"/>
    <property type="match status" value="1"/>
</dbReference>
<keyword evidence="3" id="KW-0597">Phosphoprotein</keyword>
<dbReference type="EC" id="2.7.13.3" evidence="2"/>
<evidence type="ECO:0000256" key="3">
    <source>
        <dbReference type="ARBA" id="ARBA00022553"/>
    </source>
</evidence>
<comment type="catalytic activity">
    <reaction evidence="1">
        <text>ATP + protein L-histidine = ADP + protein N-phospho-L-histidine.</text>
        <dbReference type="EC" id="2.7.13.3"/>
    </reaction>
</comment>
<sequence>MKESILTTGGRHVSEVRDINRSLAEKALNMRCQAYLSQVKANLLTATIYGINNSKKSLQRELDQKTRLERELKVANATKDRLLSILAHDLRSPFTNLIGIAEGLSKNLQPPNLESLGEHIGMVHSVALSGVELVDNLLTWIWGLSGQIKPQPVRFEANKLVQELFMLFESHAKNKSISLKCEMPAGSEIQADRHMTQTILRNLISNGIKYTANGEVLVKLEERNREWVFWVIDTGVGIAPEVLDRLFKNQLVESATGTAKEYGTGLGLFLAKELCESQSGKIWVTSKPGQGSQFAFSLPKVY</sequence>
<dbReference type="PANTHER" id="PTHR43711">
    <property type="entry name" value="TWO-COMPONENT HISTIDINE KINASE"/>
    <property type="match status" value="1"/>
</dbReference>
<reference evidence="9 10" key="1">
    <citation type="journal article" date="2016" name="Nat. Commun.">
        <title>Thousands of microbial genomes shed light on interconnected biogeochemical processes in an aquifer system.</title>
        <authorList>
            <person name="Anantharaman K."/>
            <person name="Brown C.T."/>
            <person name="Hug L.A."/>
            <person name="Sharon I."/>
            <person name="Castelle C.J."/>
            <person name="Probst A.J."/>
            <person name="Thomas B.C."/>
            <person name="Singh A."/>
            <person name="Wilkins M.J."/>
            <person name="Karaoz U."/>
            <person name="Brodie E.L."/>
            <person name="Williams K.H."/>
            <person name="Hubbard S.S."/>
            <person name="Banfield J.F."/>
        </authorList>
    </citation>
    <scope>NUCLEOTIDE SEQUENCE [LARGE SCALE GENOMIC DNA]</scope>
</reference>
<evidence type="ECO:0000256" key="2">
    <source>
        <dbReference type="ARBA" id="ARBA00012438"/>
    </source>
</evidence>
<dbReference type="Proteomes" id="UP000177583">
    <property type="component" value="Unassembled WGS sequence"/>
</dbReference>
<keyword evidence="6" id="KW-0902">Two-component regulatory system</keyword>
<gene>
    <name evidence="9" type="ORF">A2557_02565</name>
</gene>
<evidence type="ECO:0000256" key="6">
    <source>
        <dbReference type="ARBA" id="ARBA00023012"/>
    </source>
</evidence>
<evidence type="ECO:0000313" key="9">
    <source>
        <dbReference type="EMBL" id="OGH03385.1"/>
    </source>
</evidence>
<accession>A0A1F6GZ08</accession>
<dbReference type="PRINTS" id="PR00344">
    <property type="entry name" value="BCTRLSENSOR"/>
</dbReference>
<dbReference type="InterPro" id="IPR003661">
    <property type="entry name" value="HisK_dim/P_dom"/>
</dbReference>
<feature type="coiled-coil region" evidence="7">
    <location>
        <begin position="51"/>
        <end position="85"/>
    </location>
</feature>
<feature type="domain" description="Histidine kinase" evidence="8">
    <location>
        <begin position="85"/>
        <end position="302"/>
    </location>
</feature>
<keyword evidence="5" id="KW-0418">Kinase</keyword>
<dbReference type="GO" id="GO:0000155">
    <property type="term" value="F:phosphorelay sensor kinase activity"/>
    <property type="evidence" value="ECO:0007669"/>
    <property type="project" value="InterPro"/>
</dbReference>
<dbReference type="EMBL" id="MFNF01000017">
    <property type="protein sequence ID" value="OGH03385.1"/>
    <property type="molecule type" value="Genomic_DNA"/>
</dbReference>
<dbReference type="InterPro" id="IPR005467">
    <property type="entry name" value="His_kinase_dom"/>
</dbReference>
<dbReference type="InterPro" id="IPR036890">
    <property type="entry name" value="HATPase_C_sf"/>
</dbReference>
<dbReference type="Pfam" id="PF02518">
    <property type="entry name" value="HATPase_c"/>
    <property type="match status" value="1"/>
</dbReference>
<dbReference type="Gene3D" id="3.30.565.10">
    <property type="entry name" value="Histidine kinase-like ATPase, C-terminal domain"/>
    <property type="match status" value="1"/>
</dbReference>
<evidence type="ECO:0000256" key="7">
    <source>
        <dbReference type="SAM" id="Coils"/>
    </source>
</evidence>
<dbReference type="PROSITE" id="PS50109">
    <property type="entry name" value="HIS_KIN"/>
    <property type="match status" value="1"/>
</dbReference>
<keyword evidence="7" id="KW-0175">Coiled coil</keyword>
<comment type="caution">
    <text evidence="9">The sequence shown here is derived from an EMBL/GenBank/DDBJ whole genome shotgun (WGS) entry which is preliminary data.</text>
</comment>
<dbReference type="InterPro" id="IPR004358">
    <property type="entry name" value="Sig_transdc_His_kin-like_C"/>
</dbReference>
<dbReference type="Gene3D" id="1.10.287.130">
    <property type="match status" value="1"/>
</dbReference>
<evidence type="ECO:0000256" key="4">
    <source>
        <dbReference type="ARBA" id="ARBA00022679"/>
    </source>
</evidence>
<dbReference type="PANTHER" id="PTHR43711:SF1">
    <property type="entry name" value="HISTIDINE KINASE 1"/>
    <property type="match status" value="1"/>
</dbReference>
<dbReference type="AlphaFoldDB" id="A0A1F6GZ08"/>
<proteinExistence type="predicted"/>
<dbReference type="SMART" id="SM00387">
    <property type="entry name" value="HATPase_c"/>
    <property type="match status" value="1"/>
</dbReference>
<dbReference type="SUPFAM" id="SSF47384">
    <property type="entry name" value="Homodimeric domain of signal transducing histidine kinase"/>
    <property type="match status" value="1"/>
</dbReference>
<name>A0A1F6GZ08_9PROT</name>
<dbReference type="SUPFAM" id="SSF55874">
    <property type="entry name" value="ATPase domain of HSP90 chaperone/DNA topoisomerase II/histidine kinase"/>
    <property type="match status" value="1"/>
</dbReference>
<evidence type="ECO:0000259" key="8">
    <source>
        <dbReference type="PROSITE" id="PS50109"/>
    </source>
</evidence>